<feature type="signal peptide" evidence="4">
    <location>
        <begin position="1"/>
        <end position="20"/>
    </location>
</feature>
<dbReference type="Pfam" id="PF00026">
    <property type="entry name" value="Asp"/>
    <property type="match status" value="1"/>
</dbReference>
<dbReference type="InterPro" id="IPR034164">
    <property type="entry name" value="Pepsin-like_dom"/>
</dbReference>
<dbReference type="PANTHER" id="PTHR47966">
    <property type="entry name" value="BETA-SITE APP-CLEAVING ENZYME, ISOFORM A-RELATED"/>
    <property type="match status" value="1"/>
</dbReference>
<evidence type="ECO:0000256" key="1">
    <source>
        <dbReference type="ARBA" id="ARBA00007447"/>
    </source>
</evidence>
<dbReference type="SUPFAM" id="SSF50630">
    <property type="entry name" value="Acid proteases"/>
    <property type="match status" value="1"/>
</dbReference>
<organism evidence="6 7">
    <name type="scientific">Mycena venus</name>
    <dbReference type="NCBI Taxonomy" id="2733690"/>
    <lineage>
        <taxon>Eukaryota</taxon>
        <taxon>Fungi</taxon>
        <taxon>Dikarya</taxon>
        <taxon>Basidiomycota</taxon>
        <taxon>Agaricomycotina</taxon>
        <taxon>Agaricomycetes</taxon>
        <taxon>Agaricomycetidae</taxon>
        <taxon>Agaricales</taxon>
        <taxon>Marasmiineae</taxon>
        <taxon>Mycenaceae</taxon>
        <taxon>Mycena</taxon>
    </lineage>
</organism>
<evidence type="ECO:0000256" key="4">
    <source>
        <dbReference type="SAM" id="SignalP"/>
    </source>
</evidence>
<reference evidence="6" key="1">
    <citation type="submission" date="2020-05" db="EMBL/GenBank/DDBJ databases">
        <title>Mycena genomes resolve the evolution of fungal bioluminescence.</title>
        <authorList>
            <person name="Tsai I.J."/>
        </authorList>
    </citation>
    <scope>NUCLEOTIDE SEQUENCE</scope>
    <source>
        <strain evidence="6">CCC161011</strain>
    </source>
</reference>
<feature type="active site" evidence="2">
    <location>
        <position position="280"/>
    </location>
</feature>
<dbReference type="GO" id="GO:0006508">
    <property type="term" value="P:proteolysis"/>
    <property type="evidence" value="ECO:0007669"/>
    <property type="project" value="UniProtKB-KW"/>
</dbReference>
<dbReference type="InterPro" id="IPR033121">
    <property type="entry name" value="PEPTIDASE_A1"/>
</dbReference>
<keyword evidence="6" id="KW-0645">Protease</keyword>
<feature type="disulfide bond" evidence="3">
    <location>
        <begin position="108"/>
        <end position="112"/>
    </location>
</feature>
<comment type="caution">
    <text evidence="6">The sequence shown here is derived from an EMBL/GenBank/DDBJ whole genome shotgun (WGS) entry which is preliminary data.</text>
</comment>
<comment type="similarity">
    <text evidence="1">Belongs to the peptidase A1 family.</text>
</comment>
<protein>
    <submittedName>
        <fullName evidence="6">Acid protease</fullName>
    </submittedName>
</protein>
<keyword evidence="7" id="KW-1185">Reference proteome</keyword>
<dbReference type="PANTHER" id="PTHR47966:SF51">
    <property type="entry name" value="BETA-SITE APP-CLEAVING ENZYME, ISOFORM A-RELATED"/>
    <property type="match status" value="1"/>
</dbReference>
<evidence type="ECO:0000256" key="2">
    <source>
        <dbReference type="PIRSR" id="PIRSR601461-1"/>
    </source>
</evidence>
<evidence type="ECO:0000259" key="5">
    <source>
        <dbReference type="PROSITE" id="PS51767"/>
    </source>
</evidence>
<dbReference type="Gene3D" id="2.40.70.10">
    <property type="entry name" value="Acid Proteases"/>
    <property type="match status" value="2"/>
</dbReference>
<keyword evidence="3" id="KW-1015">Disulfide bond</keyword>
<evidence type="ECO:0000313" key="7">
    <source>
        <dbReference type="Proteomes" id="UP000620124"/>
    </source>
</evidence>
<feature type="chain" id="PRO_5034192727" evidence="4">
    <location>
        <begin position="21"/>
        <end position="401"/>
    </location>
</feature>
<dbReference type="AlphaFoldDB" id="A0A8H6XAA4"/>
<feature type="active site" evidence="2">
    <location>
        <position position="95"/>
    </location>
</feature>
<dbReference type="InterPro" id="IPR001461">
    <property type="entry name" value="Aspartic_peptidase_A1"/>
</dbReference>
<evidence type="ECO:0000313" key="6">
    <source>
        <dbReference type="EMBL" id="KAF7336871.1"/>
    </source>
</evidence>
<evidence type="ECO:0000256" key="3">
    <source>
        <dbReference type="PIRSR" id="PIRSR601461-2"/>
    </source>
</evidence>
<proteinExistence type="inferred from homology"/>
<feature type="domain" description="Peptidase A1" evidence="5">
    <location>
        <begin position="77"/>
        <end position="397"/>
    </location>
</feature>
<dbReference type="CDD" id="cd05471">
    <property type="entry name" value="pepsin_like"/>
    <property type="match status" value="1"/>
</dbReference>
<dbReference type="GO" id="GO:0004190">
    <property type="term" value="F:aspartic-type endopeptidase activity"/>
    <property type="evidence" value="ECO:0007669"/>
    <property type="project" value="InterPro"/>
</dbReference>
<gene>
    <name evidence="6" type="ORF">MVEN_02123400</name>
</gene>
<keyword evidence="6" id="KW-0378">Hydrolase</keyword>
<sequence>MIPAVSAVLLALAAAPAVFATAPHSDLKLALSSIPGRPAARRARIHAANLARRATDPLPTGTSEPLVDYFNGTDLQWYGEISIGTPPQNFTVVFDTGSSTIEVPGMACGEACVGHRQFDPSASSSFKDLQISDTLNFGTCVGVDPVDDNCELWVSLVADTFTVANFTSPEGALYSHFWLITNQTSGFLPDPFDGIMGIGADANDFFHDAGYPAIFGMLFVPENEGGAGELTLGGVDTTKFNAPLLYSPLVVNDWFLLSTGIFVNGQTTSSLQNNNTFLFDSGTSNLVLNEPLALAIYSLISPDIVANADEPGTYGIACDLISTLPAAIDITLAGIPGQDAFNLTIPSSELSSGPFKNKPELCQTLINVSDGLMFVGLSLFKHYYSVWDIDNQRLGFAPNGF</sequence>
<dbReference type="EMBL" id="JACAZI010000022">
    <property type="protein sequence ID" value="KAF7336871.1"/>
    <property type="molecule type" value="Genomic_DNA"/>
</dbReference>
<dbReference type="OrthoDB" id="771136at2759"/>
<name>A0A8H6XAA4_9AGAR</name>
<dbReference type="PROSITE" id="PS51767">
    <property type="entry name" value="PEPTIDASE_A1"/>
    <property type="match status" value="1"/>
</dbReference>
<dbReference type="Proteomes" id="UP000620124">
    <property type="component" value="Unassembled WGS sequence"/>
</dbReference>
<accession>A0A8H6XAA4</accession>
<dbReference type="InterPro" id="IPR021109">
    <property type="entry name" value="Peptidase_aspartic_dom_sf"/>
</dbReference>
<dbReference type="PRINTS" id="PR00792">
    <property type="entry name" value="PEPSIN"/>
</dbReference>
<keyword evidence="4" id="KW-0732">Signal</keyword>